<dbReference type="EMBL" id="AMFJ01021641">
    <property type="protein sequence ID" value="EKD66277.1"/>
    <property type="molecule type" value="Genomic_DNA"/>
</dbReference>
<protein>
    <submittedName>
        <fullName evidence="1">Uncharacterized protein</fullName>
    </submittedName>
</protein>
<proteinExistence type="predicted"/>
<organism evidence="1">
    <name type="scientific">uncultured bacterium</name>
    <name type="common">gcode 4</name>
    <dbReference type="NCBI Taxonomy" id="1234023"/>
    <lineage>
        <taxon>Bacteria</taxon>
        <taxon>environmental samples</taxon>
    </lineage>
</organism>
<comment type="caution">
    <text evidence="1">The sequence shown here is derived from an EMBL/GenBank/DDBJ whole genome shotgun (WGS) entry which is preliminary data.</text>
</comment>
<gene>
    <name evidence="1" type="ORF">ACD_49C00055G0014</name>
</gene>
<name>K2AWV8_9BACT</name>
<accession>K2AWV8</accession>
<evidence type="ECO:0000313" key="1">
    <source>
        <dbReference type="EMBL" id="EKD66277.1"/>
    </source>
</evidence>
<reference evidence="1" key="1">
    <citation type="journal article" date="2012" name="Science">
        <title>Fermentation, hydrogen, and sulfur metabolism in multiple uncultivated bacterial phyla.</title>
        <authorList>
            <person name="Wrighton K.C."/>
            <person name="Thomas B.C."/>
            <person name="Sharon I."/>
            <person name="Miller C.S."/>
            <person name="Castelle C.J."/>
            <person name="VerBerkmoes N.C."/>
            <person name="Wilkins M.J."/>
            <person name="Hettich R.L."/>
            <person name="Lipton M.S."/>
            <person name="Williams K.H."/>
            <person name="Long P.E."/>
            <person name="Banfield J.F."/>
        </authorList>
    </citation>
    <scope>NUCLEOTIDE SEQUENCE [LARGE SCALE GENOMIC DNA]</scope>
</reference>
<sequence>MFEIPVWDLLASFTWDSRELEFEGEILPGFYDDIEFKTPLYLKIKLISLDDWIMVVFEKIKANVMFEWTLYFIDQENIEREFRKTFDISNPDDIKYIDMKNITVDLKDVIREEILITCIE</sequence>
<dbReference type="AlphaFoldDB" id="K2AWV8"/>